<dbReference type="AlphaFoldDB" id="A0A081N323"/>
<keyword evidence="3" id="KW-1185">Reference proteome</keyword>
<dbReference type="InterPro" id="IPR009731">
    <property type="entry name" value="P-like"/>
</dbReference>
<protein>
    <recommendedName>
        <fullName evidence="4">Replication protein</fullName>
    </recommendedName>
</protein>
<organism evidence="2 3">
    <name type="scientific">Endozoicomonas montiporae</name>
    <dbReference type="NCBI Taxonomy" id="1027273"/>
    <lineage>
        <taxon>Bacteria</taxon>
        <taxon>Pseudomonadati</taxon>
        <taxon>Pseudomonadota</taxon>
        <taxon>Gammaproteobacteria</taxon>
        <taxon>Oceanospirillales</taxon>
        <taxon>Endozoicomonadaceae</taxon>
        <taxon>Endozoicomonas</taxon>
    </lineage>
</organism>
<dbReference type="Proteomes" id="UP000028006">
    <property type="component" value="Unassembled WGS sequence"/>
</dbReference>
<evidence type="ECO:0000313" key="2">
    <source>
        <dbReference type="EMBL" id="KEQ12846.1"/>
    </source>
</evidence>
<dbReference type="EMBL" id="JOKG01000004">
    <property type="protein sequence ID" value="KEQ12846.1"/>
    <property type="molecule type" value="Genomic_DNA"/>
</dbReference>
<comment type="caution">
    <text evidence="2">The sequence shown here is derived from an EMBL/GenBank/DDBJ whole genome shotgun (WGS) entry which is preliminary data.</text>
</comment>
<accession>A0A081N323</accession>
<gene>
    <name evidence="2" type="ORF">GZ77_20600</name>
</gene>
<reference evidence="2 3" key="1">
    <citation type="submission" date="2014-06" db="EMBL/GenBank/DDBJ databases">
        <title>Whole Genome Sequences of Three Symbiotic Endozoicomonas Bacteria.</title>
        <authorList>
            <person name="Neave M.J."/>
            <person name="Apprill A."/>
            <person name="Voolstra C.R."/>
        </authorList>
    </citation>
    <scope>NUCLEOTIDE SEQUENCE [LARGE SCALE GENOMIC DNA]</scope>
    <source>
        <strain evidence="2 3">LMG 24815</strain>
    </source>
</reference>
<dbReference type="Pfam" id="PF06992">
    <property type="entry name" value="Phage_lambda_P"/>
    <property type="match status" value="1"/>
</dbReference>
<dbReference type="eggNOG" id="ENOG502ZS6V">
    <property type="taxonomic scope" value="Bacteria"/>
</dbReference>
<sequence>MNYFYGRVQAVYGSKFKSQFPSDEDVKLSKAEWAGQVMNLGKTDIDRGVDKLKALLVAKDQDYLWVNIPLIAALCQPKPEDYGMPNTEQAWEEAEQHCHHVDKHRWSHEAVRVAGKRTGWFEIMGAVSDKRRQSLKDTFERHYRYLAGRVMDGKSLQTAQALLESDSNKKPVNPAERSAQYNDRKQRDAMKAQGINPAGGYAEFKKRMGLSS</sequence>
<name>A0A081N323_9GAMM</name>
<feature type="region of interest" description="Disordered" evidence="1">
    <location>
        <begin position="163"/>
        <end position="198"/>
    </location>
</feature>
<proteinExistence type="predicted"/>
<evidence type="ECO:0008006" key="4">
    <source>
        <dbReference type="Google" id="ProtNLM"/>
    </source>
</evidence>
<dbReference type="GO" id="GO:0006270">
    <property type="term" value="P:DNA replication initiation"/>
    <property type="evidence" value="ECO:0007669"/>
    <property type="project" value="InterPro"/>
</dbReference>
<evidence type="ECO:0000256" key="1">
    <source>
        <dbReference type="SAM" id="MobiDB-lite"/>
    </source>
</evidence>
<evidence type="ECO:0000313" key="3">
    <source>
        <dbReference type="Proteomes" id="UP000028006"/>
    </source>
</evidence>